<dbReference type="AlphaFoldDB" id="A0A650AFE7"/>
<accession>A0A650AFE7</accession>
<evidence type="ECO:0000313" key="2">
    <source>
        <dbReference type="EMBL" id="QGN66766.1"/>
    </source>
</evidence>
<sequence>MAKIQQAGISPSNFSEYKKNQIKYLGRFIFSGSPLNSEEYSENILDTETLQEFVKSISKEQRLKLASPAGGCGGTPPCIPPGGGGKENLSKTRAANTLKASKRVKLINIKTNEILLFDSRGETARYLQELNTDFKCSAGTVSDGRRPSPLSFFLKKKWRRGGSYKR</sequence>
<name>A0A650AFE7_9PEZI</name>
<dbReference type="EMBL" id="MK527108">
    <property type="protein sequence ID" value="QGN66766.1"/>
    <property type="molecule type" value="Genomic_DNA"/>
</dbReference>
<dbReference type="RefSeq" id="YP_009722364.1">
    <property type="nucleotide sequence ID" value="NC_045397.1"/>
</dbReference>
<keyword evidence="2" id="KW-0496">Mitochondrion</keyword>
<evidence type="ECO:0000256" key="1">
    <source>
        <dbReference type="SAM" id="MobiDB-lite"/>
    </source>
</evidence>
<reference evidence="2" key="1">
    <citation type="submission" date="2019-02" db="EMBL/GenBank/DDBJ databases">
        <title>The largest mitochondrial genome of Morchella importuna (272.2 kb) among fungi reservoir of numerous mitochondrial ORFs, repeatitive sequences and nuclear genome horizontal transfer.</title>
        <authorList>
            <person name="Liu W."/>
            <person name="Bian Y."/>
        </authorList>
    </citation>
    <scope>NUCLEOTIDE SEQUENCE</scope>
</reference>
<gene>
    <name evidence="2" type="primary">orf166</name>
</gene>
<protein>
    <submittedName>
        <fullName evidence="2">Uncharacterized protein</fullName>
    </submittedName>
</protein>
<organism evidence="2">
    <name type="scientific">Morchella importuna</name>
    <dbReference type="NCBI Taxonomy" id="1174673"/>
    <lineage>
        <taxon>Eukaryota</taxon>
        <taxon>Fungi</taxon>
        <taxon>Dikarya</taxon>
        <taxon>Ascomycota</taxon>
        <taxon>Pezizomycotina</taxon>
        <taxon>Pezizomycetes</taxon>
        <taxon>Pezizales</taxon>
        <taxon>Morchellaceae</taxon>
        <taxon>Morchella</taxon>
    </lineage>
</organism>
<geneLocation type="mitochondrion" evidence="2"/>
<feature type="region of interest" description="Disordered" evidence="1">
    <location>
        <begin position="66"/>
        <end position="90"/>
    </location>
</feature>
<proteinExistence type="predicted"/>
<dbReference type="GeneID" id="42906089"/>